<dbReference type="Pfam" id="PF12396">
    <property type="entry name" value="DUF3659"/>
    <property type="match status" value="9"/>
</dbReference>
<feature type="domain" description="DUF6987" evidence="2">
    <location>
        <begin position="836"/>
        <end position="1033"/>
    </location>
</feature>
<organism evidence="3 4">
    <name type="scientific">Aspergillus wentii DTO 134E9</name>
    <dbReference type="NCBI Taxonomy" id="1073089"/>
    <lineage>
        <taxon>Eukaryota</taxon>
        <taxon>Fungi</taxon>
        <taxon>Dikarya</taxon>
        <taxon>Ascomycota</taxon>
        <taxon>Pezizomycotina</taxon>
        <taxon>Eurotiomycetes</taxon>
        <taxon>Eurotiomycetidae</taxon>
        <taxon>Eurotiales</taxon>
        <taxon>Aspergillaceae</taxon>
        <taxon>Aspergillus</taxon>
        <taxon>Aspergillus subgen. Cremei</taxon>
    </lineage>
</organism>
<feature type="compositionally biased region" description="Polar residues" evidence="1">
    <location>
        <begin position="1"/>
        <end position="33"/>
    </location>
</feature>
<protein>
    <recommendedName>
        <fullName evidence="2">DUF6987 domain-containing protein</fullName>
    </recommendedName>
</protein>
<dbReference type="InterPro" id="IPR054256">
    <property type="entry name" value="DUF6987"/>
</dbReference>
<dbReference type="STRING" id="1073089.A0A1L9RAS8"/>
<dbReference type="EMBL" id="KV878215">
    <property type="protein sequence ID" value="OJJ32019.1"/>
    <property type="molecule type" value="Genomic_DNA"/>
</dbReference>
<feature type="region of interest" description="Disordered" evidence="1">
    <location>
        <begin position="753"/>
        <end position="788"/>
    </location>
</feature>
<reference evidence="4" key="1">
    <citation type="journal article" date="2017" name="Genome Biol.">
        <title>Comparative genomics reveals high biological diversity and specific adaptations in the industrially and medically important fungal genus Aspergillus.</title>
        <authorList>
            <person name="de Vries R.P."/>
            <person name="Riley R."/>
            <person name="Wiebenga A."/>
            <person name="Aguilar-Osorio G."/>
            <person name="Amillis S."/>
            <person name="Uchima C.A."/>
            <person name="Anderluh G."/>
            <person name="Asadollahi M."/>
            <person name="Askin M."/>
            <person name="Barry K."/>
            <person name="Battaglia E."/>
            <person name="Bayram O."/>
            <person name="Benocci T."/>
            <person name="Braus-Stromeyer S.A."/>
            <person name="Caldana C."/>
            <person name="Canovas D."/>
            <person name="Cerqueira G.C."/>
            <person name="Chen F."/>
            <person name="Chen W."/>
            <person name="Choi C."/>
            <person name="Clum A."/>
            <person name="Dos Santos R.A."/>
            <person name="Damasio A.R."/>
            <person name="Diallinas G."/>
            <person name="Emri T."/>
            <person name="Fekete E."/>
            <person name="Flipphi M."/>
            <person name="Freyberg S."/>
            <person name="Gallo A."/>
            <person name="Gournas C."/>
            <person name="Habgood R."/>
            <person name="Hainaut M."/>
            <person name="Harispe M.L."/>
            <person name="Henrissat B."/>
            <person name="Hilden K.S."/>
            <person name="Hope R."/>
            <person name="Hossain A."/>
            <person name="Karabika E."/>
            <person name="Karaffa L."/>
            <person name="Karanyi Z."/>
            <person name="Krasevec N."/>
            <person name="Kuo A."/>
            <person name="Kusch H."/>
            <person name="LaButti K."/>
            <person name="Lagendijk E.L."/>
            <person name="Lapidus A."/>
            <person name="Levasseur A."/>
            <person name="Lindquist E."/>
            <person name="Lipzen A."/>
            <person name="Logrieco A.F."/>
            <person name="MacCabe A."/>
            <person name="Maekelae M.R."/>
            <person name="Malavazi I."/>
            <person name="Melin P."/>
            <person name="Meyer V."/>
            <person name="Mielnichuk N."/>
            <person name="Miskei M."/>
            <person name="Molnar A.P."/>
            <person name="Mule G."/>
            <person name="Ngan C.Y."/>
            <person name="Orejas M."/>
            <person name="Orosz E."/>
            <person name="Ouedraogo J.P."/>
            <person name="Overkamp K.M."/>
            <person name="Park H.-S."/>
            <person name="Perrone G."/>
            <person name="Piumi F."/>
            <person name="Punt P.J."/>
            <person name="Ram A.F."/>
            <person name="Ramon A."/>
            <person name="Rauscher S."/>
            <person name="Record E."/>
            <person name="Riano-Pachon D.M."/>
            <person name="Robert V."/>
            <person name="Roehrig J."/>
            <person name="Ruller R."/>
            <person name="Salamov A."/>
            <person name="Salih N.S."/>
            <person name="Samson R.A."/>
            <person name="Sandor E."/>
            <person name="Sanguinetti M."/>
            <person name="Schuetze T."/>
            <person name="Sepcic K."/>
            <person name="Shelest E."/>
            <person name="Sherlock G."/>
            <person name="Sophianopoulou V."/>
            <person name="Squina F.M."/>
            <person name="Sun H."/>
            <person name="Susca A."/>
            <person name="Todd R.B."/>
            <person name="Tsang A."/>
            <person name="Unkles S.E."/>
            <person name="van de Wiele N."/>
            <person name="van Rossen-Uffink D."/>
            <person name="Oliveira J.V."/>
            <person name="Vesth T.C."/>
            <person name="Visser J."/>
            <person name="Yu J.-H."/>
            <person name="Zhou M."/>
            <person name="Andersen M.R."/>
            <person name="Archer D.B."/>
            <person name="Baker S.E."/>
            <person name="Benoit I."/>
            <person name="Brakhage A.A."/>
            <person name="Braus G.H."/>
            <person name="Fischer R."/>
            <person name="Frisvad J.C."/>
            <person name="Goldman G.H."/>
            <person name="Houbraken J."/>
            <person name="Oakley B."/>
            <person name="Pocsi I."/>
            <person name="Scazzocchio C."/>
            <person name="Seiboth B."/>
            <person name="vanKuyk P.A."/>
            <person name="Wortman J."/>
            <person name="Dyer P.S."/>
            <person name="Grigoriev I.V."/>
        </authorList>
    </citation>
    <scope>NUCLEOTIDE SEQUENCE [LARGE SCALE GENOMIC DNA]</scope>
    <source>
        <strain evidence="4">DTO 134E9</strain>
    </source>
</reference>
<dbReference type="OrthoDB" id="3937590at2759"/>
<dbReference type="InterPro" id="IPR022124">
    <property type="entry name" value="DUF3659"/>
</dbReference>
<sequence>MSSPITERTPKLTQRNSSTPTKTRKASGSSTASKVELGSMPKKGSPRKLQSKNPAPIQDEIVQKPAIPSPKPKIANNEQRGLASPVPKADQAQASGSATPLGNVAGLAGKMTNTLTDQVKDTVQDTAQKGQDVVDNAIPLDLSSLKGLEVGEGGNIFDQAGNTLGQVVEGESDDLVGQVIGDDGKILDEDGDLIGRVEVLPNAVQDATEGATDIPNQVQPAVDQVKDVAANIADLDGLPISEGGVIKNAAGKVIGKITKGDPEYLVGYTLNDEGEVLDDDGDLIGRADVLPEDAQEALGGVKDTEESSDAPLNMVDNTNSVAEDAVNEAEESVPEPDEVNKIAEEMTEDAVEATENLPPLSTLEGLKCNKAGNIVSTSTGRPMGELIEGDAKKITKLGAQLDDKGQFWDGRGNVIGKAQTIALDEDEEEPPFAGLEGLHVVEDGWIEDENEKRVGRLIEGDAKKLLGRAVDEDGDVIDKFGNSIAKAEYWAPPDEEVIDLSSLNGLIPNKLGYVVGPKGVPIARVVDGNLKEVAGKEIDDGQIYDGRKVIGRVELIPENERENKPEGPFAGLDNLVVNKEGLVEDEDGNIIGKITEGDHKKLRGRIVDEDGDIVDKFGSVKGHAEPYEPPEEEVEEVDLSSLEGKMVNKAGNVVDAQGTVYGRITSGDKRLAGRKVDGQGQIWSDDGKVIGKADLIHGSEQEKTEGPFYGFETAEVGKDGTVADASGRIIGRLIEGDPKRLLGRKVDEDGDVLGKNGNSIGKAERWEPEEKKRSVNPMSGRKVTREGEVRDSDGNLIGKLTSGNLGTLVGKEIDDNGYVVDNDGNKMGEPSPEELEAQKQAAEDRDLANKMSSIVGHAMGSLRPICNMITEHIEKADRTPRDELDEEKLVQNVKPLLEQGNQVLQECNGAIRALDPDGHIAATAKARAASHEASPEEYGLADQLKEMADFVMKTIENGRRLIADMPHAKKELNPLWALLSEPLFQIITAVGLLLTGVLGLVGRLLEGLGLGPIVHGLLGGLGIDKLLGSLGLSSVTDALGLTGKKQ</sequence>
<dbReference type="VEuPathDB" id="FungiDB:ASPWEDRAFT_118028"/>
<gene>
    <name evidence="3" type="ORF">ASPWEDRAFT_118028</name>
</gene>
<dbReference type="PANTHER" id="PTHR39461:SF1">
    <property type="entry name" value="LEA DOMAIN PROTEIN (AFU_ORTHOLOGUE AFUA_8G04920)"/>
    <property type="match status" value="1"/>
</dbReference>
<dbReference type="GeneID" id="63744634"/>
<evidence type="ECO:0000259" key="2">
    <source>
        <dbReference type="Pfam" id="PF22485"/>
    </source>
</evidence>
<proteinExistence type="predicted"/>
<feature type="compositionally biased region" description="Basic and acidic residues" evidence="1">
    <location>
        <begin position="762"/>
        <end position="773"/>
    </location>
</feature>
<accession>A0A1L9RAS8</accession>
<dbReference type="Pfam" id="PF22485">
    <property type="entry name" value="DUF6987"/>
    <property type="match status" value="1"/>
</dbReference>
<evidence type="ECO:0000313" key="3">
    <source>
        <dbReference type="EMBL" id="OJJ32019.1"/>
    </source>
</evidence>
<dbReference type="PANTHER" id="PTHR39461">
    <property type="entry name" value="LEA DOMAIN PROTEIN (AFU_ORTHOLOGUE AFUA_8G04920)"/>
    <property type="match status" value="1"/>
</dbReference>
<dbReference type="Proteomes" id="UP000184383">
    <property type="component" value="Unassembled WGS sequence"/>
</dbReference>
<dbReference type="RefSeq" id="XP_040685696.1">
    <property type="nucleotide sequence ID" value="XM_040828786.1"/>
</dbReference>
<feature type="region of interest" description="Disordered" evidence="1">
    <location>
        <begin position="1"/>
        <end position="105"/>
    </location>
</feature>
<dbReference type="AlphaFoldDB" id="A0A1L9RAS8"/>
<name>A0A1L9RAS8_ASPWE</name>
<keyword evidence="4" id="KW-1185">Reference proteome</keyword>
<evidence type="ECO:0000313" key="4">
    <source>
        <dbReference type="Proteomes" id="UP000184383"/>
    </source>
</evidence>
<evidence type="ECO:0000256" key="1">
    <source>
        <dbReference type="SAM" id="MobiDB-lite"/>
    </source>
</evidence>